<dbReference type="GO" id="GO:0018826">
    <property type="term" value="F:methionine gamma-lyase activity"/>
    <property type="evidence" value="ECO:0007669"/>
    <property type="project" value="UniProtKB-EC"/>
</dbReference>
<feature type="modified residue" description="N6-(pyridoxal phosphate)lysine" evidence="3">
    <location>
        <position position="207"/>
    </location>
</feature>
<dbReference type="Proteomes" id="UP000307217">
    <property type="component" value="Unassembled WGS sequence"/>
</dbReference>
<dbReference type="SUPFAM" id="SSF53383">
    <property type="entry name" value="PLP-dependent transferases"/>
    <property type="match status" value="1"/>
</dbReference>
<dbReference type="AlphaFoldDB" id="A0A5S3VBW2"/>
<keyword evidence="2 3" id="KW-0663">Pyridoxal phosphate</keyword>
<keyword evidence="5" id="KW-0456">Lyase</keyword>
<dbReference type="Gene3D" id="3.90.1150.10">
    <property type="entry name" value="Aspartate Aminotransferase, domain 1"/>
    <property type="match status" value="1"/>
</dbReference>
<evidence type="ECO:0000313" key="5">
    <source>
        <dbReference type="EMBL" id="TMO68964.1"/>
    </source>
</evidence>
<protein>
    <submittedName>
        <fullName evidence="5">Methionine gamma-lyase</fullName>
        <ecNumber evidence="5">4.4.1.11</ecNumber>
    </submittedName>
</protein>
<gene>
    <name evidence="5" type="ORF">CWC19_07125</name>
</gene>
<dbReference type="PANTHER" id="PTHR11808">
    <property type="entry name" value="TRANS-SULFURATION ENZYME FAMILY MEMBER"/>
    <property type="match status" value="1"/>
</dbReference>
<organism evidence="5 6">
    <name type="scientific">Pseudoalteromonas aurantia</name>
    <dbReference type="NCBI Taxonomy" id="43654"/>
    <lineage>
        <taxon>Bacteria</taxon>
        <taxon>Pseudomonadati</taxon>
        <taxon>Pseudomonadota</taxon>
        <taxon>Gammaproteobacteria</taxon>
        <taxon>Alteromonadales</taxon>
        <taxon>Pseudoalteromonadaceae</taxon>
        <taxon>Pseudoalteromonas</taxon>
    </lineage>
</organism>
<dbReference type="PIRSF" id="PIRSF001434">
    <property type="entry name" value="CGS"/>
    <property type="match status" value="1"/>
</dbReference>
<evidence type="ECO:0000256" key="4">
    <source>
        <dbReference type="RuleBase" id="RU362118"/>
    </source>
</evidence>
<dbReference type="InterPro" id="IPR015422">
    <property type="entry name" value="PyrdxlP-dep_Trfase_small"/>
</dbReference>
<dbReference type="OrthoDB" id="9805807at2"/>
<dbReference type="PANTHER" id="PTHR11808:SF80">
    <property type="entry name" value="CYSTATHIONINE GAMMA-LYASE"/>
    <property type="match status" value="1"/>
</dbReference>
<sequence length="392" mass="42108">MKKYDDNTQCIHGPAHFDDPHGALTAPLYQTSTFKFKDAAQGAARFAGEESGYIYTRLGNPTTRELEQKVAALEGMDDAAATATGMGAVSASVLSFLQQGDHLIASSALYGCSFALFSHMLPKFGIDVTFVDMTDEAQLQAAVTPKTKMVFAETPINPNMTVLDLSMIGRFAGQHKLISVIDNTFLTPLLQKPKQFGIDIVVHSATKYLNGHGDVVAGLVCGCAEHIELIKLTVLKDIGATISPHDAWLINRGLKTLAVRMARHCESAQKVAEFLEKHPKVSQVFYPGLPSHPGYKYLGEQMKGAGGVIAFEIAGTLAQGEAFINATELCTLAVSLGDPETLIQHPASMTHSPYTPEERQAAGISDSLIRISVGLEASEDIIADLETAFKSI</sequence>
<comment type="similarity">
    <text evidence="4">Belongs to the trans-sulfuration enzymes family.</text>
</comment>
<dbReference type="Gene3D" id="3.40.640.10">
    <property type="entry name" value="Type I PLP-dependent aspartate aminotransferase-like (Major domain)"/>
    <property type="match status" value="1"/>
</dbReference>
<dbReference type="FunFam" id="3.90.1150.10:FF:000033">
    <property type="entry name" value="Cystathionine gamma-synthase"/>
    <property type="match status" value="1"/>
</dbReference>
<dbReference type="InterPro" id="IPR015424">
    <property type="entry name" value="PyrdxlP-dep_Trfase"/>
</dbReference>
<evidence type="ECO:0000313" key="6">
    <source>
        <dbReference type="Proteomes" id="UP000307217"/>
    </source>
</evidence>
<reference evidence="5 6" key="1">
    <citation type="submission" date="2018-01" db="EMBL/GenBank/DDBJ databases">
        <authorList>
            <person name="Paulsen S."/>
            <person name="Gram L.K."/>
        </authorList>
    </citation>
    <scope>NUCLEOTIDE SEQUENCE [LARGE SCALE GENOMIC DNA]</scope>
    <source>
        <strain evidence="5 6">S3790</strain>
    </source>
</reference>
<comment type="caution">
    <text evidence="5">The sequence shown here is derived from an EMBL/GenBank/DDBJ whole genome shotgun (WGS) entry which is preliminary data.</text>
</comment>
<comment type="cofactor">
    <cofactor evidence="1 4">
        <name>pyridoxal 5'-phosphate</name>
        <dbReference type="ChEBI" id="CHEBI:597326"/>
    </cofactor>
</comment>
<dbReference type="CDD" id="cd00614">
    <property type="entry name" value="CGS_like"/>
    <property type="match status" value="1"/>
</dbReference>
<reference evidence="6" key="2">
    <citation type="submission" date="2019-06" db="EMBL/GenBank/DDBJ databases">
        <title>Co-occurence of chitin degradation, pigmentation and bioactivity in marine Pseudoalteromonas.</title>
        <authorList>
            <person name="Sonnenschein E.C."/>
            <person name="Bech P.K."/>
        </authorList>
    </citation>
    <scope>NUCLEOTIDE SEQUENCE [LARGE SCALE GENOMIC DNA]</scope>
    <source>
        <strain evidence="6">S3790</strain>
    </source>
</reference>
<evidence type="ECO:0000256" key="3">
    <source>
        <dbReference type="PIRSR" id="PIRSR001434-2"/>
    </source>
</evidence>
<dbReference type="InterPro" id="IPR054542">
    <property type="entry name" value="Cys_met_metab_PP"/>
</dbReference>
<dbReference type="PROSITE" id="PS00868">
    <property type="entry name" value="CYS_MET_METAB_PP"/>
    <property type="match status" value="1"/>
</dbReference>
<dbReference type="InterPro" id="IPR000277">
    <property type="entry name" value="Cys/Met-Metab_PyrdxlP-dep_enz"/>
</dbReference>
<dbReference type="GO" id="GO:0009086">
    <property type="term" value="P:methionine biosynthetic process"/>
    <property type="evidence" value="ECO:0007669"/>
    <property type="project" value="UniProtKB-ARBA"/>
</dbReference>
<dbReference type="RefSeq" id="WP_138591227.1">
    <property type="nucleotide sequence ID" value="NZ_PNBX01000027.1"/>
</dbReference>
<dbReference type="GO" id="GO:0030170">
    <property type="term" value="F:pyridoxal phosphate binding"/>
    <property type="evidence" value="ECO:0007669"/>
    <property type="project" value="InterPro"/>
</dbReference>
<dbReference type="EC" id="4.4.1.11" evidence="5"/>
<evidence type="ECO:0000256" key="1">
    <source>
        <dbReference type="ARBA" id="ARBA00001933"/>
    </source>
</evidence>
<accession>A0A5S3VBW2</accession>
<dbReference type="Pfam" id="PF01053">
    <property type="entry name" value="Cys_Met_Meta_PP"/>
    <property type="match status" value="1"/>
</dbReference>
<proteinExistence type="inferred from homology"/>
<dbReference type="InterPro" id="IPR015421">
    <property type="entry name" value="PyrdxlP-dep_Trfase_major"/>
</dbReference>
<dbReference type="GO" id="GO:0019346">
    <property type="term" value="P:transsulfuration"/>
    <property type="evidence" value="ECO:0007669"/>
    <property type="project" value="InterPro"/>
</dbReference>
<evidence type="ECO:0000256" key="2">
    <source>
        <dbReference type="ARBA" id="ARBA00022898"/>
    </source>
</evidence>
<dbReference type="FunFam" id="3.40.640.10:FF:000046">
    <property type="entry name" value="Cystathionine gamma-lyase"/>
    <property type="match status" value="1"/>
</dbReference>
<name>A0A5S3VBW2_9GAMM</name>
<dbReference type="EMBL" id="PNBX01000027">
    <property type="protein sequence ID" value="TMO68964.1"/>
    <property type="molecule type" value="Genomic_DNA"/>
</dbReference>
<dbReference type="GO" id="GO:0005737">
    <property type="term" value="C:cytoplasm"/>
    <property type="evidence" value="ECO:0007669"/>
    <property type="project" value="TreeGrafter"/>
</dbReference>